<dbReference type="Pfam" id="PF07516">
    <property type="entry name" value="SecA_SW"/>
    <property type="match status" value="1"/>
</dbReference>
<dbReference type="PANTHER" id="PTHR33747">
    <property type="entry name" value="UPF0225 PROTEIN SCO1677"/>
    <property type="match status" value="1"/>
</dbReference>
<name>A0A0G0GQB6_9BACT</name>
<evidence type="ECO:0000256" key="2">
    <source>
        <dbReference type="SAM" id="MobiDB-lite"/>
    </source>
</evidence>
<dbReference type="AlphaFoldDB" id="A0A0G0GQB6"/>
<organism evidence="4 5">
    <name type="scientific">Candidatus Nomurabacteria bacterium GW2011_GWA1_37_20</name>
    <dbReference type="NCBI Taxonomy" id="1618729"/>
    <lineage>
        <taxon>Bacteria</taxon>
        <taxon>Candidatus Nomuraibacteriota</taxon>
    </lineage>
</organism>
<dbReference type="PANTHER" id="PTHR33747:SF1">
    <property type="entry name" value="ADENYLATE CYCLASE-ASSOCIATED CAP C-TERMINAL DOMAIN-CONTAINING PROTEIN"/>
    <property type="match status" value="1"/>
</dbReference>
<comment type="caution">
    <text evidence="4">The sequence shown here is derived from an EMBL/GenBank/DDBJ whole genome shotgun (WGS) entry which is preliminary data.</text>
</comment>
<feature type="non-terminal residue" evidence="4">
    <location>
        <position position="1"/>
    </location>
</feature>
<dbReference type="Gene3D" id="1.10.3060.10">
    <property type="entry name" value="Helical scaffold and wing domains of SecA"/>
    <property type="match status" value="2"/>
</dbReference>
<proteinExistence type="predicted"/>
<evidence type="ECO:0000313" key="5">
    <source>
        <dbReference type="Proteomes" id="UP000034701"/>
    </source>
</evidence>
<feature type="domain" description="SecA Wing/Scaffold" evidence="3">
    <location>
        <begin position="47"/>
        <end position="110"/>
    </location>
</feature>
<dbReference type="SUPFAM" id="SSF81886">
    <property type="entry name" value="Helical scaffold and wing domains of SecA"/>
    <property type="match status" value="1"/>
</dbReference>
<dbReference type="InterPro" id="IPR004027">
    <property type="entry name" value="SEC_C_motif"/>
</dbReference>
<dbReference type="PATRIC" id="fig|1618729.3.peg.330"/>
<evidence type="ECO:0000256" key="1">
    <source>
        <dbReference type="ARBA" id="ARBA00022490"/>
    </source>
</evidence>
<dbReference type="GO" id="GO:0016020">
    <property type="term" value="C:membrane"/>
    <property type="evidence" value="ECO:0007669"/>
    <property type="project" value="InterPro"/>
</dbReference>
<gene>
    <name evidence="4" type="ORF">US45_C0025G0015</name>
</gene>
<accession>A0A0G0GQB6</accession>
<keyword evidence="1" id="KW-0963">Cytoplasm</keyword>
<reference evidence="4 5" key="1">
    <citation type="journal article" date="2015" name="Nature">
        <title>rRNA introns, odd ribosomes, and small enigmatic genomes across a large radiation of phyla.</title>
        <authorList>
            <person name="Brown C.T."/>
            <person name="Hug L.A."/>
            <person name="Thomas B.C."/>
            <person name="Sharon I."/>
            <person name="Castelle C.J."/>
            <person name="Singh A."/>
            <person name="Wilkins M.J."/>
            <person name="Williams K.H."/>
            <person name="Banfield J.F."/>
        </authorList>
    </citation>
    <scope>NUCLEOTIDE SEQUENCE [LARGE SCALE GENOMIC DNA]</scope>
</reference>
<evidence type="ECO:0000259" key="3">
    <source>
        <dbReference type="Pfam" id="PF07516"/>
    </source>
</evidence>
<dbReference type="InterPro" id="IPR011116">
    <property type="entry name" value="SecA_Wing/Scaffold"/>
</dbReference>
<dbReference type="Proteomes" id="UP000034701">
    <property type="component" value="Unassembled WGS sequence"/>
</dbReference>
<evidence type="ECO:0000313" key="4">
    <source>
        <dbReference type="EMBL" id="KKQ32212.1"/>
    </source>
</evidence>
<feature type="region of interest" description="Disordered" evidence="2">
    <location>
        <begin position="137"/>
        <end position="177"/>
    </location>
</feature>
<sequence>LEYDDVMNLQRNKIYNWRRKILFSGGESLREIIKEIFEKTGSDFGAFEKKQKEAPDENEFFHVQAMLLLRVIDMLWVDHIETMEYMRSSVRLRAYGQRDPLVEYKNKALESAIRTYYCQLSLGVQIAPSSEIAPQEIRIPAKPDFSGARHPMPRKEANRNDPCPCGSGKKYKKCHGK</sequence>
<dbReference type="InterPro" id="IPR036266">
    <property type="entry name" value="SecA_Wing/Scaffold_sf"/>
</dbReference>
<dbReference type="EMBL" id="LBTA01000025">
    <property type="protein sequence ID" value="KKQ32212.1"/>
    <property type="molecule type" value="Genomic_DNA"/>
</dbReference>
<dbReference type="Pfam" id="PF02810">
    <property type="entry name" value="SEC-C"/>
    <property type="match status" value="1"/>
</dbReference>
<protein>
    <submittedName>
        <fullName evidence="4">Protein translocase subunit SecA</fullName>
    </submittedName>
</protein>
<dbReference type="GO" id="GO:0017038">
    <property type="term" value="P:protein import"/>
    <property type="evidence" value="ECO:0007669"/>
    <property type="project" value="InterPro"/>
</dbReference>